<dbReference type="RefSeq" id="WP_161870595.1">
    <property type="nucleotide sequence ID" value="NZ_MAEI02000001.1"/>
</dbReference>
<reference evidence="1 2" key="2">
    <citation type="submission" date="2024-02" db="EMBL/GenBank/DDBJ databases">
        <title>The Genome Sequence of Enterococcus diestrammenae JM9A.</title>
        <authorList>
            <person name="Earl A."/>
            <person name="Manson A."/>
            <person name="Gilmore M."/>
            <person name="Sanders J."/>
            <person name="Shea T."/>
            <person name="Howe W."/>
            <person name="Livny J."/>
            <person name="Cuomo C."/>
            <person name="Neafsey D."/>
            <person name="Birren B."/>
        </authorList>
    </citation>
    <scope>NUCLEOTIDE SEQUENCE [LARGE SCALE GENOMIC DNA]</scope>
    <source>
        <strain evidence="1 2">JM9A</strain>
    </source>
</reference>
<comment type="caution">
    <text evidence="1">The sequence shown here is derived from an EMBL/GenBank/DDBJ whole genome shotgun (WGS) entry which is preliminary data.</text>
</comment>
<name>A0ABV0F2U0_9ENTE</name>
<organism evidence="1 2">
    <name type="scientific">Enterococcus diestrammenae</name>
    <dbReference type="NCBI Taxonomy" id="1155073"/>
    <lineage>
        <taxon>Bacteria</taxon>
        <taxon>Bacillati</taxon>
        <taxon>Bacillota</taxon>
        <taxon>Bacilli</taxon>
        <taxon>Lactobacillales</taxon>
        <taxon>Enterococcaceae</taxon>
        <taxon>Enterococcus</taxon>
    </lineage>
</organism>
<keyword evidence="2" id="KW-1185">Reference proteome</keyword>
<reference evidence="2" key="1">
    <citation type="submission" date="2016-06" db="EMBL/GenBank/DDBJ databases">
        <title>Four novel species of enterococci isolated from chicken manure.</title>
        <authorList>
            <person name="Van Tyne D."/>
        </authorList>
    </citation>
    <scope>NUCLEOTIDE SEQUENCE [LARGE SCALE GENOMIC DNA]</scope>
    <source>
        <strain evidence="2">JM9A</strain>
    </source>
</reference>
<gene>
    <name evidence="1" type="ORF">BAU18_000544</name>
</gene>
<evidence type="ECO:0008006" key="3">
    <source>
        <dbReference type="Google" id="ProtNLM"/>
    </source>
</evidence>
<dbReference type="EMBL" id="MAEI02000001">
    <property type="protein sequence ID" value="MEO1780966.1"/>
    <property type="molecule type" value="Genomic_DNA"/>
</dbReference>
<accession>A0ABV0F2U0</accession>
<evidence type="ECO:0000313" key="2">
    <source>
        <dbReference type="Proteomes" id="UP001429357"/>
    </source>
</evidence>
<protein>
    <recommendedName>
        <fullName evidence="3">DNA-binding protein</fullName>
    </recommendedName>
</protein>
<evidence type="ECO:0000313" key="1">
    <source>
        <dbReference type="EMBL" id="MEO1780966.1"/>
    </source>
</evidence>
<proteinExistence type="predicted"/>
<sequence length="338" mass="39479">MNRDLTESSIDRQNILNNSLALKEVQRIYGLSGVPFNDTIYFTNSQIAEFFSVDIRTIERLVEEHKDELESNDYHVISGKMLTEFRQSIKDNFVTDIDVGSKTRKLAVSTFRTVLNFAMLLKNSTKAQEIRSTVLDIVIDVIAKKTGGSTKYINQRDSNYLTQAFVEESERKKFTNALNEYIDMSQYKYAYFTNKVYEAVFKENSKEYRNILALSRKDKTRDTMYSEVLLVIASFEAGLAFEFQKESEKIGRKLTRREADTIIHEFAQHPAQQPLIHDARTKMASRDFGLRDAHHDRLDEYLKPVSPEEYEKFLGEKSKSLQQQIIEHREVFERLKDR</sequence>
<dbReference type="Proteomes" id="UP001429357">
    <property type="component" value="Unassembled WGS sequence"/>
</dbReference>